<protein>
    <submittedName>
        <fullName evidence="1">Uncharacterized protein</fullName>
    </submittedName>
</protein>
<dbReference type="EMBL" id="CM031819">
    <property type="protein sequence ID" value="KAG6635413.1"/>
    <property type="molecule type" value="Genomic_DNA"/>
</dbReference>
<name>A0A8T1P252_CARIL</name>
<dbReference type="Proteomes" id="UP000811609">
    <property type="component" value="Chromosome 11"/>
</dbReference>
<reference evidence="1" key="1">
    <citation type="submission" date="2020-12" db="EMBL/GenBank/DDBJ databases">
        <title>WGS assembly of Carya illinoinensis cv. Pawnee.</title>
        <authorList>
            <person name="Platts A."/>
            <person name="Shu S."/>
            <person name="Wright S."/>
            <person name="Barry K."/>
            <person name="Edger P."/>
            <person name="Pires J.C."/>
            <person name="Schmutz J."/>
        </authorList>
    </citation>
    <scope>NUCLEOTIDE SEQUENCE</scope>
    <source>
        <tissue evidence="1">Leaf</tissue>
    </source>
</reference>
<keyword evidence="2" id="KW-1185">Reference proteome</keyword>
<organism evidence="1 2">
    <name type="scientific">Carya illinoinensis</name>
    <name type="common">Pecan</name>
    <dbReference type="NCBI Taxonomy" id="32201"/>
    <lineage>
        <taxon>Eukaryota</taxon>
        <taxon>Viridiplantae</taxon>
        <taxon>Streptophyta</taxon>
        <taxon>Embryophyta</taxon>
        <taxon>Tracheophyta</taxon>
        <taxon>Spermatophyta</taxon>
        <taxon>Magnoliopsida</taxon>
        <taxon>eudicotyledons</taxon>
        <taxon>Gunneridae</taxon>
        <taxon>Pentapetalae</taxon>
        <taxon>rosids</taxon>
        <taxon>fabids</taxon>
        <taxon>Fagales</taxon>
        <taxon>Juglandaceae</taxon>
        <taxon>Carya</taxon>
    </lineage>
</organism>
<evidence type="ECO:0000313" key="2">
    <source>
        <dbReference type="Proteomes" id="UP000811609"/>
    </source>
</evidence>
<comment type="caution">
    <text evidence="1">The sequence shown here is derived from an EMBL/GenBank/DDBJ whole genome shotgun (WGS) entry which is preliminary data.</text>
</comment>
<dbReference type="AlphaFoldDB" id="A0A8T1P252"/>
<sequence length="53" mass="5680">MAVKLSTALIVCFIAFLILANHIVSPRQLIVQVDGPVGGNVSPGSKRCLYEHC</sequence>
<evidence type="ECO:0000313" key="1">
    <source>
        <dbReference type="EMBL" id="KAG6635413.1"/>
    </source>
</evidence>
<proteinExistence type="predicted"/>
<gene>
    <name evidence="1" type="ORF">CIPAW_11G040400</name>
</gene>
<accession>A0A8T1P252</accession>